<dbReference type="Pfam" id="PF04480">
    <property type="entry name" value="DUF559"/>
    <property type="match status" value="1"/>
</dbReference>
<dbReference type="SUPFAM" id="SSF52980">
    <property type="entry name" value="Restriction endonuclease-like"/>
    <property type="match status" value="1"/>
</dbReference>
<feature type="domain" description="DUF559" evidence="1">
    <location>
        <begin position="11"/>
        <end position="117"/>
    </location>
</feature>
<evidence type="ECO:0000313" key="3">
    <source>
        <dbReference type="Proteomes" id="UP000246104"/>
    </source>
</evidence>
<dbReference type="EMBL" id="PSRQ01000062">
    <property type="protein sequence ID" value="PWU22528.1"/>
    <property type="molecule type" value="Genomic_DNA"/>
</dbReference>
<sequence length="137" mass="16187">MSTTFNSPYLKTIRQKLRNNRPKAEITLWYYLKNRQLHGYKFRRQHSMARFVFDFYCPEKRIAIELDGETHYNDDQFKRDIEKKAFATAFGIKVLRFTNEDVHTNLEGVLESISQALSPPLSPLLQEEGKLDQKTKS</sequence>
<dbReference type="CDD" id="cd01038">
    <property type="entry name" value="Endonuclease_DUF559"/>
    <property type="match status" value="1"/>
</dbReference>
<gene>
    <name evidence="2" type="ORF">C5B42_05945</name>
</gene>
<name>A0A317JLR9_9BACT</name>
<organism evidence="2 3">
    <name type="scientific">Candidatus Cerribacteria bacterium 'Amazon FNV 2010 28 9'</name>
    <dbReference type="NCBI Taxonomy" id="2081795"/>
    <lineage>
        <taxon>Bacteria</taxon>
        <taxon>Candidatus Cerribacteria</taxon>
    </lineage>
</organism>
<proteinExistence type="predicted"/>
<dbReference type="InterPro" id="IPR047216">
    <property type="entry name" value="Endonuclease_DUF559_bact"/>
</dbReference>
<dbReference type="Proteomes" id="UP000246104">
    <property type="component" value="Unassembled WGS sequence"/>
</dbReference>
<dbReference type="PANTHER" id="PTHR38590:SF1">
    <property type="entry name" value="BLL0828 PROTEIN"/>
    <property type="match status" value="1"/>
</dbReference>
<dbReference type="Gene3D" id="3.40.960.10">
    <property type="entry name" value="VSR Endonuclease"/>
    <property type="match status" value="1"/>
</dbReference>
<protein>
    <recommendedName>
        <fullName evidence="1">DUF559 domain-containing protein</fullName>
    </recommendedName>
</protein>
<accession>A0A317JLR9</accession>
<dbReference type="InterPro" id="IPR011335">
    <property type="entry name" value="Restrct_endonuc-II-like"/>
</dbReference>
<reference evidence="2 3" key="1">
    <citation type="submission" date="2018-02" db="EMBL/GenBank/DDBJ databases">
        <title>Genomic Reconstructions from Amazon Rainforest and Pasture Soil Reveal Novel Insights into the Physiology of Candidate Phyla in Tropical Sites.</title>
        <authorList>
            <person name="Kroeger M.E."/>
            <person name="Delmont T."/>
            <person name="Eren A.M."/>
            <person name="Guo J."/>
            <person name="Meyer K.M."/>
            <person name="Khan K."/>
            <person name="Rodrigues J.L.M."/>
            <person name="Bohannan B.J.M."/>
            <person name="Tringe S."/>
            <person name="Borges C.D."/>
            <person name="Tiedje J."/>
            <person name="Tsai S.M."/>
            <person name="Nusslein K."/>
        </authorList>
    </citation>
    <scope>NUCLEOTIDE SEQUENCE [LARGE SCALE GENOMIC DNA]</scope>
    <source>
        <strain evidence="2">Amazon FNV 2010 28 9</strain>
    </source>
</reference>
<dbReference type="InterPro" id="IPR007569">
    <property type="entry name" value="DUF559"/>
</dbReference>
<dbReference type="PANTHER" id="PTHR38590">
    <property type="entry name" value="BLL0828 PROTEIN"/>
    <property type="match status" value="1"/>
</dbReference>
<evidence type="ECO:0000259" key="1">
    <source>
        <dbReference type="Pfam" id="PF04480"/>
    </source>
</evidence>
<dbReference type="AlphaFoldDB" id="A0A317JLR9"/>
<evidence type="ECO:0000313" key="2">
    <source>
        <dbReference type="EMBL" id="PWU22528.1"/>
    </source>
</evidence>
<comment type="caution">
    <text evidence="2">The sequence shown here is derived from an EMBL/GenBank/DDBJ whole genome shotgun (WGS) entry which is preliminary data.</text>
</comment>